<accession>A0A9P4K1E8</accession>
<dbReference type="Pfam" id="PF00172">
    <property type="entry name" value="Zn_clus"/>
    <property type="match status" value="1"/>
</dbReference>
<evidence type="ECO:0000313" key="4">
    <source>
        <dbReference type="EMBL" id="KAF2258400.1"/>
    </source>
</evidence>
<dbReference type="AlphaFoldDB" id="A0A9P4K1E8"/>
<dbReference type="Proteomes" id="UP000800093">
    <property type="component" value="Unassembled WGS sequence"/>
</dbReference>
<proteinExistence type="predicted"/>
<dbReference type="EMBL" id="ML986766">
    <property type="protein sequence ID" value="KAF2258400.1"/>
    <property type="molecule type" value="Genomic_DNA"/>
</dbReference>
<name>A0A9P4K1E8_9PLEO</name>
<dbReference type="Gene3D" id="4.10.240.10">
    <property type="entry name" value="Zn(2)-C6 fungal-type DNA-binding domain"/>
    <property type="match status" value="1"/>
</dbReference>
<feature type="region of interest" description="Disordered" evidence="2">
    <location>
        <begin position="83"/>
        <end position="129"/>
    </location>
</feature>
<feature type="compositionally biased region" description="Polar residues" evidence="2">
    <location>
        <begin position="1"/>
        <end position="10"/>
    </location>
</feature>
<sequence>MIPNSDATTVQPQPTQPPAPSGPPQRQSCDRCHRQKLRCIRNKNNNGGACDRCLSKRAQCVYSLSLPKGRPSLHRLLTEEANTISNTATRGETAKAPEATRPASKGRPLSAASTPAKPLPVSTEPAASSAMPRLMDTSMDMSVFTWPWLDTTGWDDTQPEMGWGSSMNFSRTNVDDVLATAHSFEGDASTQDPFSETHSPSSPNPSDPHTYAHRHPGLGNYDRQGSLGEGTIGMYPDKHGSLAIAQLTQLSVHLSTLRASSYNLAQAADLSSGHLPTDPYFPLIDSAAFESVAAWLAHEQRSANLDSHLSIHMPEIPNPWPNSGPPKPQSGPNILRDVFSASHRLIEILRHLQVDDISRHLVMACEALLLEIYAAILTALQHEAYPADSMSGTALGNVRLVLVVQLCAYLIERQHQAVDQCLSPALAQKHNLSTTIPSEHFQLGTVHRECLKNLKINVQQKLTHLRQMLRCT</sequence>
<feature type="domain" description="Zn(2)-C6 fungal-type" evidence="3">
    <location>
        <begin position="28"/>
        <end position="62"/>
    </location>
</feature>
<feature type="compositionally biased region" description="Pro residues" evidence="2">
    <location>
        <begin position="14"/>
        <end position="23"/>
    </location>
</feature>
<dbReference type="InterPro" id="IPR036864">
    <property type="entry name" value="Zn2-C6_fun-type_DNA-bd_sf"/>
</dbReference>
<evidence type="ECO:0000256" key="2">
    <source>
        <dbReference type="SAM" id="MobiDB-lite"/>
    </source>
</evidence>
<protein>
    <recommendedName>
        <fullName evidence="3">Zn(2)-C6 fungal-type domain-containing protein</fullName>
    </recommendedName>
</protein>
<gene>
    <name evidence="4" type="ORF">CC78DRAFT_117692</name>
</gene>
<keyword evidence="5" id="KW-1185">Reference proteome</keyword>
<dbReference type="PROSITE" id="PS00463">
    <property type="entry name" value="ZN2_CY6_FUNGAL_1"/>
    <property type="match status" value="1"/>
</dbReference>
<feature type="region of interest" description="Disordered" evidence="2">
    <location>
        <begin position="1"/>
        <end position="29"/>
    </location>
</feature>
<evidence type="ECO:0000259" key="3">
    <source>
        <dbReference type="PROSITE" id="PS50048"/>
    </source>
</evidence>
<dbReference type="SUPFAM" id="SSF57701">
    <property type="entry name" value="Zn2/Cys6 DNA-binding domain"/>
    <property type="match status" value="1"/>
</dbReference>
<dbReference type="OrthoDB" id="3946756at2759"/>
<feature type="compositionally biased region" description="Polar residues" evidence="2">
    <location>
        <begin position="188"/>
        <end position="198"/>
    </location>
</feature>
<dbReference type="GO" id="GO:0000981">
    <property type="term" value="F:DNA-binding transcription factor activity, RNA polymerase II-specific"/>
    <property type="evidence" value="ECO:0007669"/>
    <property type="project" value="InterPro"/>
</dbReference>
<dbReference type="CDD" id="cd00067">
    <property type="entry name" value="GAL4"/>
    <property type="match status" value="1"/>
</dbReference>
<comment type="caution">
    <text evidence="4">The sequence shown here is derived from an EMBL/GenBank/DDBJ whole genome shotgun (WGS) entry which is preliminary data.</text>
</comment>
<dbReference type="InterPro" id="IPR050797">
    <property type="entry name" value="Carb_Metab_Trans_Reg"/>
</dbReference>
<dbReference type="GO" id="GO:0008270">
    <property type="term" value="F:zinc ion binding"/>
    <property type="evidence" value="ECO:0007669"/>
    <property type="project" value="InterPro"/>
</dbReference>
<feature type="region of interest" description="Disordered" evidence="2">
    <location>
        <begin position="186"/>
        <end position="233"/>
    </location>
</feature>
<reference evidence="5" key="1">
    <citation type="journal article" date="2020" name="Stud. Mycol.">
        <title>101 Dothideomycetes genomes: A test case for predicting lifestyles and emergence of pathogens.</title>
        <authorList>
            <person name="Haridas S."/>
            <person name="Albert R."/>
            <person name="Binder M."/>
            <person name="Bloem J."/>
            <person name="LaButti K."/>
            <person name="Salamov A."/>
            <person name="Andreopoulos B."/>
            <person name="Baker S."/>
            <person name="Barry K."/>
            <person name="Bills G."/>
            <person name="Bluhm B."/>
            <person name="Cannon C."/>
            <person name="Castanera R."/>
            <person name="Culley D."/>
            <person name="Daum C."/>
            <person name="Ezra D."/>
            <person name="Gonzalez J."/>
            <person name="Henrissat B."/>
            <person name="Kuo A."/>
            <person name="Liang C."/>
            <person name="Lipzen A."/>
            <person name="Lutzoni F."/>
            <person name="Magnuson J."/>
            <person name="Mondo S."/>
            <person name="Nolan M."/>
            <person name="Ohm R."/>
            <person name="Pangilinan J."/>
            <person name="Park H.-J."/>
            <person name="Ramirez L."/>
            <person name="Alfaro M."/>
            <person name="Sun H."/>
            <person name="Tritt A."/>
            <person name="Yoshinaga Y."/>
            <person name="Zwiers L.-H."/>
            <person name="Turgeon B."/>
            <person name="Goodwin S."/>
            <person name="Spatafora J."/>
            <person name="Crous P."/>
            <person name="Grigoriev I."/>
        </authorList>
    </citation>
    <scope>NUCLEOTIDE SEQUENCE [LARGE SCALE GENOMIC DNA]</scope>
    <source>
        <strain evidence="5">CBS 304.66</strain>
    </source>
</reference>
<dbReference type="PROSITE" id="PS50048">
    <property type="entry name" value="ZN2_CY6_FUNGAL_2"/>
    <property type="match status" value="1"/>
</dbReference>
<dbReference type="PANTHER" id="PTHR31668">
    <property type="entry name" value="GLUCOSE TRANSPORT TRANSCRIPTION REGULATOR RGT1-RELATED-RELATED"/>
    <property type="match status" value="1"/>
</dbReference>
<evidence type="ECO:0000256" key="1">
    <source>
        <dbReference type="ARBA" id="ARBA00023242"/>
    </source>
</evidence>
<evidence type="ECO:0000313" key="5">
    <source>
        <dbReference type="Proteomes" id="UP000800093"/>
    </source>
</evidence>
<keyword evidence="1" id="KW-0539">Nucleus</keyword>
<dbReference type="SMART" id="SM00066">
    <property type="entry name" value="GAL4"/>
    <property type="match status" value="1"/>
</dbReference>
<organism evidence="4 5">
    <name type="scientific">Lojkania enalia</name>
    <dbReference type="NCBI Taxonomy" id="147567"/>
    <lineage>
        <taxon>Eukaryota</taxon>
        <taxon>Fungi</taxon>
        <taxon>Dikarya</taxon>
        <taxon>Ascomycota</taxon>
        <taxon>Pezizomycotina</taxon>
        <taxon>Dothideomycetes</taxon>
        <taxon>Pleosporomycetidae</taxon>
        <taxon>Pleosporales</taxon>
        <taxon>Pleosporales incertae sedis</taxon>
        <taxon>Lojkania</taxon>
    </lineage>
</organism>
<dbReference type="InterPro" id="IPR001138">
    <property type="entry name" value="Zn2Cys6_DnaBD"/>
</dbReference>